<evidence type="ECO:0000256" key="1">
    <source>
        <dbReference type="SAM" id="SignalP"/>
    </source>
</evidence>
<gene>
    <name evidence="2" type="ORF">I4641_05815</name>
</gene>
<evidence type="ECO:0000313" key="3">
    <source>
        <dbReference type="Proteomes" id="UP000729733"/>
    </source>
</evidence>
<accession>A0A964BN18</accession>
<dbReference type="EMBL" id="JADWDC010000009">
    <property type="protein sequence ID" value="MCC0176494.1"/>
    <property type="molecule type" value="Genomic_DNA"/>
</dbReference>
<organism evidence="2 3">
    <name type="scientific">Waterburya agarophytonicola KI4</name>
    <dbReference type="NCBI Taxonomy" id="2874699"/>
    <lineage>
        <taxon>Bacteria</taxon>
        <taxon>Bacillati</taxon>
        <taxon>Cyanobacteriota</taxon>
        <taxon>Cyanophyceae</taxon>
        <taxon>Pleurocapsales</taxon>
        <taxon>Hyellaceae</taxon>
        <taxon>Waterburya</taxon>
        <taxon>Waterburya agarophytonicola</taxon>
    </lineage>
</organism>
<feature type="signal peptide" evidence="1">
    <location>
        <begin position="1"/>
        <end position="22"/>
    </location>
</feature>
<keyword evidence="1" id="KW-0732">Signal</keyword>
<protein>
    <submittedName>
        <fullName evidence="2">Uncharacterized protein</fullName>
    </submittedName>
</protein>
<sequence length="112" mass="12885">MQHFYTSLLTFSLLVTSNMAVAESSIKSDNSARYPEDFAREYITECIQTSMSEGLAEEEAQRLCDCTLNKFQSQYKLEEFKQLTVDSLEDKKAEALLVEVGQICFEEILYEE</sequence>
<dbReference type="AlphaFoldDB" id="A0A964BN18"/>
<proteinExistence type="predicted"/>
<evidence type="ECO:0000313" key="2">
    <source>
        <dbReference type="EMBL" id="MCC0176494.1"/>
    </source>
</evidence>
<dbReference type="Proteomes" id="UP000729733">
    <property type="component" value="Unassembled WGS sequence"/>
</dbReference>
<comment type="caution">
    <text evidence="2">The sequence shown here is derived from an EMBL/GenBank/DDBJ whole genome shotgun (WGS) entry which is preliminary data.</text>
</comment>
<name>A0A964BN18_9CYAN</name>
<keyword evidence="3" id="KW-1185">Reference proteome</keyword>
<feature type="chain" id="PRO_5037443758" evidence="1">
    <location>
        <begin position="23"/>
        <end position="112"/>
    </location>
</feature>
<reference evidence="2" key="1">
    <citation type="journal article" date="2021" name="Antonie Van Leeuwenhoek">
        <title>Draft genome and description of Waterburya agarophytonicola gen. nov. sp. nov. (Pleurocapsales, Cyanobacteria): a seaweed symbiont.</title>
        <authorList>
            <person name="Bonthond G."/>
            <person name="Shalygin S."/>
            <person name="Bayer T."/>
            <person name="Weinberger F."/>
        </authorList>
    </citation>
    <scope>NUCLEOTIDE SEQUENCE</scope>
    <source>
        <strain evidence="2">KI4</strain>
    </source>
</reference>